<feature type="transmembrane region" description="Helical" evidence="1">
    <location>
        <begin position="80"/>
        <end position="101"/>
    </location>
</feature>
<keyword evidence="1" id="KW-0472">Membrane</keyword>
<name>A0A3N0CT96_9ACTN</name>
<keyword evidence="1" id="KW-1133">Transmembrane helix</keyword>
<dbReference type="EMBL" id="RJSE01000001">
    <property type="protein sequence ID" value="RNL66163.1"/>
    <property type="molecule type" value="Genomic_DNA"/>
</dbReference>
<reference evidence="2 3" key="1">
    <citation type="submission" date="2018-11" db="EMBL/GenBank/DDBJ databases">
        <authorList>
            <person name="Li F."/>
        </authorList>
    </citation>
    <scope>NUCLEOTIDE SEQUENCE [LARGE SCALE GENOMIC DNA]</scope>
    <source>
        <strain evidence="2 3">Gsoil 097</strain>
    </source>
</reference>
<protein>
    <submittedName>
        <fullName evidence="2">DUF2530 domain-containing protein</fullName>
    </submittedName>
</protein>
<evidence type="ECO:0000313" key="2">
    <source>
        <dbReference type="EMBL" id="RNL66163.1"/>
    </source>
</evidence>
<comment type="caution">
    <text evidence="2">The sequence shown here is derived from an EMBL/GenBank/DDBJ whole genome shotgun (WGS) entry which is preliminary data.</text>
</comment>
<accession>A0A3N0CT96</accession>
<evidence type="ECO:0000256" key="1">
    <source>
        <dbReference type="SAM" id="Phobius"/>
    </source>
</evidence>
<evidence type="ECO:0000313" key="3">
    <source>
        <dbReference type="Proteomes" id="UP000267128"/>
    </source>
</evidence>
<keyword evidence="1" id="KW-0812">Transmembrane</keyword>
<dbReference type="InterPro" id="IPR019681">
    <property type="entry name" value="DUF2530"/>
</dbReference>
<gene>
    <name evidence="2" type="ORF">EFK50_00605</name>
</gene>
<dbReference type="OrthoDB" id="5149277at2"/>
<dbReference type="Pfam" id="PF10745">
    <property type="entry name" value="DUF2530"/>
    <property type="match status" value="1"/>
</dbReference>
<keyword evidence="3" id="KW-1185">Reference proteome</keyword>
<sequence>MPPRISRPTVEPRSVILKKVSTGPHRGRDRARCLLPRARRSRNRYIEGVSEEQPVVHEIGNRTYIVADVDPLDVDGVRTLAVGTLLWGIAFLMLLPFSGSLKEDGHLWWLWTCVAGFGLGLVGWDFCRRRRAARSAAVDD</sequence>
<dbReference type="Proteomes" id="UP000267128">
    <property type="component" value="Unassembled WGS sequence"/>
</dbReference>
<dbReference type="AlphaFoldDB" id="A0A3N0CT96"/>
<organism evidence="2 3">
    <name type="scientific">Nocardioides marmoriginsengisoli</name>
    <dbReference type="NCBI Taxonomy" id="661483"/>
    <lineage>
        <taxon>Bacteria</taxon>
        <taxon>Bacillati</taxon>
        <taxon>Actinomycetota</taxon>
        <taxon>Actinomycetes</taxon>
        <taxon>Propionibacteriales</taxon>
        <taxon>Nocardioidaceae</taxon>
        <taxon>Nocardioides</taxon>
    </lineage>
</organism>
<proteinExistence type="predicted"/>
<feature type="transmembrane region" description="Helical" evidence="1">
    <location>
        <begin position="107"/>
        <end position="127"/>
    </location>
</feature>